<comment type="caution">
    <text evidence="3">The sequence shown here is derived from an EMBL/GenBank/DDBJ whole genome shotgun (WGS) entry which is preliminary data.</text>
</comment>
<sequence length="882" mass="100616">MSGRKRIKLSGAAYKKKRLAKEAALSKQKGAILKFLSEAEPCEDKSVEPLEPKAGCSHDLVSEPTTTVADSPGSTTFPILLSEESSSNAKETSLIEVEMEPGATATAMEVEQSLPEEEINEPVSRPCKFSPSLLRDPGLWMDMTNELRHFLVSNGPQQVNRFKFPKDQHKRGFNRKYYRRELPNSEITNRSWLLYSESRDAVFCFCCKIFPTNAAVSVLCTTGYNDWRNINRALANHEKADYHTKACFKWKDLETRLHLHLTIADTNREQLKSETQHWRNVLTRLIILIRTLATQNIAFRGTSSKLHERNNGNFLKFVEAISEFDVVLEKHIKMVTNKETHIHYLGPGIQNEIINLLSLQIREKILVQLSVAKYYSIILDCTPDINHMEQMTLMVRFVTATEFPESGSERISIKEHFLSFIDINDTTGAGMTKVLLENLEALNIDIKDMRGQGYDNGSNMKGKNKGVQAQVRELNPRAFYVPCNAHSLNLVVSDAASCAIETAKFFNIIQSLYVFFSGSTHRWNTLKQHLSTNHQWLTLKPLSATRWESRIDAVKAVRNQIGKIDDALSAVMEDTTSIPNTIAEASVIQDNICNFHFLCGLVLWYDILFVVNITSKRLQGIEEDLHGAVEQLERARLYLRNYRSDEAFENVIKTAQNLAVELGIDGNFPPEQNARVRHKKRQFDYEARDEPIADPQQKFKVNFFYKVLDCVWRSLEDRFEQIKEHSRMFGFLYSIQNVTEISREEVKQQCDQLEKALSHGEQRDIDAADLCYELCVLSSHLPTNCNTPRTVLDYIYKNKMSSMFPNMCIALRILLTLPVTVASGERSFSKLKLIKTYLRSTMSQERLVGLATISIECELAHSLDLDEAIKAFASQKARRAPL</sequence>
<dbReference type="PANTHER" id="PTHR45749:SF35">
    <property type="entry name" value="AC-LIKE TRANSPOSASE-RELATED"/>
    <property type="match status" value="1"/>
</dbReference>
<evidence type="ECO:0000259" key="2">
    <source>
        <dbReference type="SMART" id="SM00597"/>
    </source>
</evidence>
<dbReference type="InterPro" id="IPR008906">
    <property type="entry name" value="HATC_C_dom"/>
</dbReference>
<dbReference type="SUPFAM" id="SSF53098">
    <property type="entry name" value="Ribonuclease H-like"/>
    <property type="match status" value="1"/>
</dbReference>
<dbReference type="SMART" id="SM00597">
    <property type="entry name" value="ZnF_TTF"/>
    <property type="match status" value="1"/>
</dbReference>
<evidence type="ECO:0000313" key="3">
    <source>
        <dbReference type="EMBL" id="KAG8442648.1"/>
    </source>
</evidence>
<dbReference type="Pfam" id="PF05699">
    <property type="entry name" value="Dimer_Tnp_hAT"/>
    <property type="match status" value="1"/>
</dbReference>
<name>A0A8T2JGD5_9PIPI</name>
<proteinExistence type="predicted"/>
<dbReference type="InterPro" id="IPR006580">
    <property type="entry name" value="Znf_TTF"/>
</dbReference>
<dbReference type="AlphaFoldDB" id="A0A8T2JGD5"/>
<dbReference type="Pfam" id="PF14291">
    <property type="entry name" value="DUF4371"/>
    <property type="match status" value="1"/>
</dbReference>
<accession>A0A8T2JGD5</accession>
<dbReference type="Proteomes" id="UP000812440">
    <property type="component" value="Chromosome 6"/>
</dbReference>
<dbReference type="InterPro" id="IPR012337">
    <property type="entry name" value="RNaseH-like_sf"/>
</dbReference>
<gene>
    <name evidence="3" type="ORF">GDO86_011438</name>
</gene>
<dbReference type="GO" id="GO:0046983">
    <property type="term" value="F:protein dimerization activity"/>
    <property type="evidence" value="ECO:0007669"/>
    <property type="project" value="InterPro"/>
</dbReference>
<dbReference type="PANTHER" id="PTHR45749">
    <property type="match status" value="1"/>
</dbReference>
<feature type="region of interest" description="Disordered" evidence="1">
    <location>
        <begin position="46"/>
        <end position="73"/>
    </location>
</feature>
<feature type="domain" description="TTF-type" evidence="2">
    <location>
        <begin position="177"/>
        <end position="262"/>
    </location>
</feature>
<feature type="compositionally biased region" description="Polar residues" evidence="1">
    <location>
        <begin position="63"/>
        <end position="73"/>
    </location>
</feature>
<protein>
    <recommendedName>
        <fullName evidence="2">TTF-type domain-containing protein</fullName>
    </recommendedName>
</protein>
<evidence type="ECO:0000256" key="1">
    <source>
        <dbReference type="SAM" id="MobiDB-lite"/>
    </source>
</evidence>
<dbReference type="OrthoDB" id="9950531at2759"/>
<evidence type="ECO:0000313" key="4">
    <source>
        <dbReference type="Proteomes" id="UP000812440"/>
    </source>
</evidence>
<organism evidence="3 4">
    <name type="scientific">Hymenochirus boettgeri</name>
    <name type="common">Congo dwarf clawed frog</name>
    <dbReference type="NCBI Taxonomy" id="247094"/>
    <lineage>
        <taxon>Eukaryota</taxon>
        <taxon>Metazoa</taxon>
        <taxon>Chordata</taxon>
        <taxon>Craniata</taxon>
        <taxon>Vertebrata</taxon>
        <taxon>Euteleostomi</taxon>
        <taxon>Amphibia</taxon>
        <taxon>Batrachia</taxon>
        <taxon>Anura</taxon>
        <taxon>Pipoidea</taxon>
        <taxon>Pipidae</taxon>
        <taxon>Pipinae</taxon>
        <taxon>Hymenochirus</taxon>
    </lineage>
</organism>
<keyword evidence="4" id="KW-1185">Reference proteome</keyword>
<dbReference type="InterPro" id="IPR025398">
    <property type="entry name" value="DUF4371"/>
</dbReference>
<dbReference type="EMBL" id="JAACNH010000005">
    <property type="protein sequence ID" value="KAG8442648.1"/>
    <property type="molecule type" value="Genomic_DNA"/>
</dbReference>
<reference evidence="3" key="1">
    <citation type="thesis" date="2020" institute="ProQuest LLC" country="789 East Eisenhower Parkway, Ann Arbor, MI, USA">
        <title>Comparative Genomics and Chromosome Evolution.</title>
        <authorList>
            <person name="Mudd A.B."/>
        </authorList>
    </citation>
    <scope>NUCLEOTIDE SEQUENCE</scope>
    <source>
        <strain evidence="3">Female2</strain>
        <tissue evidence="3">Blood</tissue>
    </source>
</reference>